<evidence type="ECO:0000313" key="8">
    <source>
        <dbReference type="Proteomes" id="UP001150569"/>
    </source>
</evidence>
<dbReference type="Pfam" id="PF02779">
    <property type="entry name" value="Transket_pyr"/>
    <property type="match status" value="1"/>
</dbReference>
<dbReference type="PIRSF" id="PIRSF000157">
    <property type="entry name" value="Oxoglu_dh_E1"/>
    <property type="match status" value="1"/>
</dbReference>
<dbReference type="PANTHER" id="PTHR23152:SF4">
    <property type="entry name" value="2-OXOADIPATE DEHYDROGENASE COMPLEX COMPONENT E1"/>
    <property type="match status" value="1"/>
</dbReference>
<evidence type="ECO:0000259" key="6">
    <source>
        <dbReference type="SMART" id="SM00861"/>
    </source>
</evidence>
<dbReference type="InterPro" id="IPR029061">
    <property type="entry name" value="THDP-binding"/>
</dbReference>
<accession>A0A9W8DXS9</accession>
<dbReference type="InterPro" id="IPR001017">
    <property type="entry name" value="DH_E1"/>
</dbReference>
<evidence type="ECO:0000313" key="7">
    <source>
        <dbReference type="EMBL" id="KAJ1930517.1"/>
    </source>
</evidence>
<dbReference type="NCBIfam" id="TIGR00239">
    <property type="entry name" value="2oxo_dh_E1"/>
    <property type="match status" value="1"/>
</dbReference>
<feature type="domain" description="Transketolase-like pyrimidine-binding" evidence="6">
    <location>
        <begin position="616"/>
        <end position="840"/>
    </location>
</feature>
<dbReference type="Gene3D" id="1.10.287.1150">
    <property type="entry name" value="TPP helical domain"/>
    <property type="match status" value="1"/>
</dbReference>
<dbReference type="InterPro" id="IPR042179">
    <property type="entry name" value="KGD_C_sf"/>
</dbReference>
<dbReference type="GO" id="GO:0030976">
    <property type="term" value="F:thiamine pyrophosphate binding"/>
    <property type="evidence" value="ECO:0007669"/>
    <property type="project" value="InterPro"/>
</dbReference>
<dbReference type="SMART" id="SM00861">
    <property type="entry name" value="Transket_pyr"/>
    <property type="match status" value="1"/>
</dbReference>
<dbReference type="InterPro" id="IPR011603">
    <property type="entry name" value="2oxoglutarate_DH_E1"/>
</dbReference>
<keyword evidence="4" id="KW-0786">Thiamine pyrophosphate</keyword>
<evidence type="ECO:0000256" key="5">
    <source>
        <dbReference type="SAM" id="MobiDB-lite"/>
    </source>
</evidence>
<dbReference type="InterPro" id="IPR031717">
    <property type="entry name" value="ODO-1/KGD_C"/>
</dbReference>
<dbReference type="SUPFAM" id="SSF52518">
    <property type="entry name" value="Thiamin diphosphate-binding fold (THDP-binding)"/>
    <property type="match status" value="2"/>
</dbReference>
<dbReference type="InterPro" id="IPR005475">
    <property type="entry name" value="Transketolase-like_Pyr-bd"/>
</dbReference>
<feature type="region of interest" description="Disordered" evidence="5">
    <location>
        <begin position="21"/>
        <end position="42"/>
    </location>
</feature>
<evidence type="ECO:0000256" key="1">
    <source>
        <dbReference type="ARBA" id="ARBA00001964"/>
    </source>
</evidence>
<dbReference type="AlphaFoldDB" id="A0A9W8DXS9"/>
<comment type="similarity">
    <text evidence="2">Belongs to the alpha-ketoglutarate dehydrogenase family.</text>
</comment>
<organism evidence="7 8">
    <name type="scientific">Tieghemiomyces parasiticus</name>
    <dbReference type="NCBI Taxonomy" id="78921"/>
    <lineage>
        <taxon>Eukaryota</taxon>
        <taxon>Fungi</taxon>
        <taxon>Fungi incertae sedis</taxon>
        <taxon>Zoopagomycota</taxon>
        <taxon>Kickxellomycotina</taxon>
        <taxon>Dimargaritomycetes</taxon>
        <taxon>Dimargaritales</taxon>
        <taxon>Dimargaritaceae</taxon>
        <taxon>Tieghemiomyces</taxon>
    </lineage>
</organism>
<dbReference type="Gene3D" id="3.40.50.11610">
    <property type="entry name" value="Multifunctional 2-oxoglutarate metabolism enzyme, C-terminal domain"/>
    <property type="match status" value="1"/>
</dbReference>
<dbReference type="Gene3D" id="3.40.50.12470">
    <property type="match status" value="1"/>
</dbReference>
<evidence type="ECO:0000256" key="2">
    <source>
        <dbReference type="ARBA" id="ARBA00006936"/>
    </source>
</evidence>
<dbReference type="OrthoDB" id="413077at2759"/>
<keyword evidence="8" id="KW-1185">Reference proteome</keyword>
<evidence type="ECO:0000256" key="4">
    <source>
        <dbReference type="ARBA" id="ARBA00023052"/>
    </source>
</evidence>
<gene>
    <name evidence="7" type="ORF">IWQ60_000214</name>
</gene>
<dbReference type="Gene3D" id="3.40.50.970">
    <property type="match status" value="1"/>
</dbReference>
<sequence length="992" mass="110138">MPIPRVLCSLRTIRPGRLPGALSSARAPRPLLTKGGASGPAWAGRAQRLPTLTAPHRAYHDEGAHGYRRPEPSQLTDFTEAEIANRIEHSQLVRLVAAFRDHGHKAADLDPLGMAHHAYVPELEPARYGLQDPSAVFPLLGIVHINRGPETTEPLAEASLETILDHLRRVYCAQMAFEFNHIPDSAERRWLAHMAESFHREPFQPDQKRRVFELLARSEVFDHFMQKKFGQVKRYGLEGAESMMVALDQLFDASSARGVEQVVMCMAHRGRLNLLTDLLQMSPTVLFHKVQGNSEFPAGLPATGDVLSHLTHTPDLDYGTGRPLHVTMLPNPSHLEAVNPVAMGKARAKQMDRFAALGDEDAGCQLGDRVLCLQLHGDAAWTGQGVVMEGLGLSNLPHFTSGGSVHLIVNNQLGYTTPALNARSTLYTSDIGKMVNAPLIHVNGDHPEEVARAALLALRYRAVFKKDVILDLLTFRQWGHNELDEPAFTQPQMYRTIRARTSVPQLYERKLLAEPHPVVTPASISAFRDDYFAKLSEHLRAAANYVPPPVVLKGKWAGLTVPHGIEEPATTGVDGDILRAIGKASVTYPAGMTVHPRLLKYHVTARLNKLVEGTRLDWATAEMLAIGSLLREGHNVRLSGQDVGRGTFSQRHAMLVCQDTERVYIPINHQADGDPQVAKPGRLEVANSHLSELAVLGFEYGMSLENPHNLVMWEAQYGDFYNTAQVIVDTFIASGNTKWLRQTGLVMLLPHGYDGTGPEHSSCRLERFLQLSNDPIHFDVTAGAGESYALAEGHQGRLNPNLHVVNCTTPAQYFHVLRRQLKRNYRKPLIIATPKTLLKSPLAVSSLDDLVPNTRFQPVLSDPRFMASRDPADVCRIVFVSGRLYYDLVKRRAEVGQEDTVALVRLEELCPFPRDQLRAELTRFPNAQEFTWCQEETENAGAYAFALPRLQALLPAGTHLRYVGRPPLAACVTGIASVYREEQVKLIRQAFE</sequence>
<comment type="caution">
    <text evidence="7">The sequence shown here is derived from an EMBL/GenBank/DDBJ whole genome shotgun (WGS) entry which is preliminary data.</text>
</comment>
<dbReference type="GO" id="GO:0006091">
    <property type="term" value="P:generation of precursor metabolites and energy"/>
    <property type="evidence" value="ECO:0007669"/>
    <property type="project" value="UniProtKB-ARBA"/>
</dbReference>
<protein>
    <recommendedName>
        <fullName evidence="6">Transketolase-like pyrimidine-binding domain-containing protein</fullName>
    </recommendedName>
</protein>
<comment type="cofactor">
    <cofactor evidence="1">
        <name>thiamine diphosphate</name>
        <dbReference type="ChEBI" id="CHEBI:58937"/>
    </cofactor>
</comment>
<name>A0A9W8DXS9_9FUNG</name>
<evidence type="ECO:0000256" key="3">
    <source>
        <dbReference type="ARBA" id="ARBA00023002"/>
    </source>
</evidence>
<dbReference type="Pfam" id="PF16870">
    <property type="entry name" value="OxoGdeHyase_C"/>
    <property type="match status" value="1"/>
</dbReference>
<keyword evidence="3" id="KW-0560">Oxidoreductase</keyword>
<dbReference type="GO" id="GO:0016624">
    <property type="term" value="F:oxidoreductase activity, acting on the aldehyde or oxo group of donors, disulfide as acceptor"/>
    <property type="evidence" value="ECO:0007669"/>
    <property type="project" value="InterPro"/>
</dbReference>
<dbReference type="CDD" id="cd02016">
    <property type="entry name" value="TPP_E1_OGDC_like"/>
    <property type="match status" value="1"/>
</dbReference>
<proteinExistence type="inferred from homology"/>
<dbReference type="EMBL" id="JANBPT010000005">
    <property type="protein sequence ID" value="KAJ1930517.1"/>
    <property type="molecule type" value="Genomic_DNA"/>
</dbReference>
<dbReference type="Pfam" id="PF00676">
    <property type="entry name" value="E1_dh"/>
    <property type="match status" value="1"/>
</dbReference>
<reference evidence="7" key="1">
    <citation type="submission" date="2022-07" db="EMBL/GenBank/DDBJ databases">
        <title>Phylogenomic reconstructions and comparative analyses of Kickxellomycotina fungi.</title>
        <authorList>
            <person name="Reynolds N.K."/>
            <person name="Stajich J.E."/>
            <person name="Barry K."/>
            <person name="Grigoriev I.V."/>
            <person name="Crous P."/>
            <person name="Smith M.E."/>
        </authorList>
    </citation>
    <scope>NUCLEOTIDE SEQUENCE</scope>
    <source>
        <strain evidence="7">RSA 861</strain>
    </source>
</reference>
<dbReference type="Proteomes" id="UP001150569">
    <property type="component" value="Unassembled WGS sequence"/>
</dbReference>
<dbReference type="PANTHER" id="PTHR23152">
    <property type="entry name" value="2-OXOGLUTARATE DEHYDROGENASE"/>
    <property type="match status" value="1"/>
</dbReference>